<organism evidence="2 3">
    <name type="scientific">Engelhardtia mirabilis</name>
    <dbReference type="NCBI Taxonomy" id="2528011"/>
    <lineage>
        <taxon>Bacteria</taxon>
        <taxon>Pseudomonadati</taxon>
        <taxon>Planctomycetota</taxon>
        <taxon>Planctomycetia</taxon>
        <taxon>Planctomycetia incertae sedis</taxon>
        <taxon>Engelhardtia</taxon>
    </lineage>
</organism>
<keyword evidence="3" id="KW-1185">Reference proteome</keyword>
<evidence type="ECO:0000313" key="2">
    <source>
        <dbReference type="EMBL" id="QDU67833.1"/>
    </source>
</evidence>
<gene>
    <name evidence="2" type="ORF">Pla133_29220</name>
</gene>
<accession>A0A518BLK5</accession>
<dbReference type="EMBL" id="CP036287">
    <property type="protein sequence ID" value="QDU67833.1"/>
    <property type="molecule type" value="Genomic_DNA"/>
</dbReference>
<proteinExistence type="predicted"/>
<feature type="signal peptide" evidence="1">
    <location>
        <begin position="1"/>
        <end position="22"/>
    </location>
</feature>
<name>A0A518BLK5_9BACT</name>
<dbReference type="RefSeq" id="WP_145066345.1">
    <property type="nucleotide sequence ID" value="NZ_CP036287.1"/>
</dbReference>
<evidence type="ECO:0000313" key="3">
    <source>
        <dbReference type="Proteomes" id="UP000316921"/>
    </source>
</evidence>
<reference evidence="2 3" key="1">
    <citation type="submission" date="2019-02" db="EMBL/GenBank/DDBJ databases">
        <title>Deep-cultivation of Planctomycetes and their phenomic and genomic characterization uncovers novel biology.</title>
        <authorList>
            <person name="Wiegand S."/>
            <person name="Jogler M."/>
            <person name="Boedeker C."/>
            <person name="Pinto D."/>
            <person name="Vollmers J."/>
            <person name="Rivas-Marin E."/>
            <person name="Kohn T."/>
            <person name="Peeters S.H."/>
            <person name="Heuer A."/>
            <person name="Rast P."/>
            <person name="Oberbeckmann S."/>
            <person name="Bunk B."/>
            <person name="Jeske O."/>
            <person name="Meyerdierks A."/>
            <person name="Storesund J.E."/>
            <person name="Kallscheuer N."/>
            <person name="Luecker S."/>
            <person name="Lage O.M."/>
            <person name="Pohl T."/>
            <person name="Merkel B.J."/>
            <person name="Hornburger P."/>
            <person name="Mueller R.-W."/>
            <person name="Bruemmer F."/>
            <person name="Labrenz M."/>
            <person name="Spormann A.M."/>
            <person name="Op den Camp H."/>
            <person name="Overmann J."/>
            <person name="Amann R."/>
            <person name="Jetten M.S.M."/>
            <person name="Mascher T."/>
            <person name="Medema M.H."/>
            <person name="Devos D.P."/>
            <person name="Kaster A.-K."/>
            <person name="Ovreas L."/>
            <person name="Rohde M."/>
            <person name="Galperin M.Y."/>
            <person name="Jogler C."/>
        </authorList>
    </citation>
    <scope>NUCLEOTIDE SEQUENCE [LARGE SCALE GENOMIC DNA]</scope>
    <source>
        <strain evidence="2 3">Pla133</strain>
    </source>
</reference>
<evidence type="ECO:0008006" key="4">
    <source>
        <dbReference type="Google" id="ProtNLM"/>
    </source>
</evidence>
<protein>
    <recommendedName>
        <fullName evidence="4">DUF4350 domain-containing protein</fullName>
    </recommendedName>
</protein>
<dbReference type="AlphaFoldDB" id="A0A518BLK5"/>
<feature type="chain" id="PRO_5021812785" description="DUF4350 domain-containing protein" evidence="1">
    <location>
        <begin position="23"/>
        <end position="415"/>
    </location>
</feature>
<keyword evidence="1" id="KW-0732">Signal</keyword>
<dbReference type="Proteomes" id="UP000316921">
    <property type="component" value="Chromosome"/>
</dbReference>
<evidence type="ECO:0000256" key="1">
    <source>
        <dbReference type="SAM" id="SignalP"/>
    </source>
</evidence>
<dbReference type="KEGG" id="pbap:Pla133_29220"/>
<sequence precursor="true">MKGSIGQLLLVVGTVVASLAAAAGEKPWIAQPLGSVALDDPATLLFQDVTSEVEQGAEPLVVAEAGAPVTGAAVEALRAAGAESVRVRRMPVKSELVATSDSEGRVLAEPLYADIASGAGVSREEATSRLKRAAELEAFAVDFEADSGVLPEGGVVFGTTDLDGVEQLSVTTESAPDGARVVGTAADLAAMGSSALVVGIPTMRSVARAGRFVDADLAARLTELGFADVSVNIPAAPWDVNAWGARWFFGGGLLVMVIGVMLMRSARVESALAAAQAAEAGDEASPRESLKVVVERVRAMNAAIAGLSREDLMTSCDALLGEQVFAFGEAKEQLRAELGGRVYAQVMTAFSTGERRLSRAWSAAADGYRDESVQSLAECIEPFETALEALGGKPSVSRTDSGAEYVVWSPGGREN</sequence>